<evidence type="ECO:0000259" key="2">
    <source>
        <dbReference type="Pfam" id="PF16967"/>
    </source>
</evidence>
<dbReference type="RefSeq" id="WP_274290313.1">
    <property type="nucleotide sequence ID" value="NZ_CP117988.1"/>
</dbReference>
<dbReference type="Proteomes" id="UP001219537">
    <property type="component" value="Chromosome 1"/>
</dbReference>
<keyword evidence="1" id="KW-0732">Signal</keyword>
<dbReference type="Pfam" id="PF16967">
    <property type="entry name" value="TcfC"/>
    <property type="match status" value="1"/>
</dbReference>
<organism evidence="3 4">
    <name type="scientific">Vibrio campbellii</name>
    <dbReference type="NCBI Taxonomy" id="680"/>
    <lineage>
        <taxon>Bacteria</taxon>
        <taxon>Pseudomonadati</taxon>
        <taxon>Pseudomonadota</taxon>
        <taxon>Gammaproteobacteria</taxon>
        <taxon>Vibrionales</taxon>
        <taxon>Vibrionaceae</taxon>
        <taxon>Vibrio</taxon>
    </lineage>
</organism>
<name>A0AAQ2Y0V2_9VIBR</name>
<accession>A0AAQ2Y0V2</accession>
<gene>
    <name evidence="3" type="ORF">PUN50_10105</name>
</gene>
<evidence type="ECO:0000313" key="4">
    <source>
        <dbReference type="Proteomes" id="UP001219537"/>
    </source>
</evidence>
<evidence type="ECO:0000313" key="3">
    <source>
        <dbReference type="EMBL" id="WDG07102.1"/>
    </source>
</evidence>
<protein>
    <submittedName>
        <fullName evidence="3">TcfC E-set like domain-containing protein</fullName>
    </submittedName>
</protein>
<reference evidence="3" key="1">
    <citation type="submission" date="2023-02" db="EMBL/GenBank/DDBJ databases">
        <title>Isolation, identification, and genome analysis of Vibrio campbellii in the Penaeus vannamei larvae stage.</title>
        <authorList>
            <person name="Huang T."/>
            <person name="Zhang B."/>
        </authorList>
    </citation>
    <scope>NUCLEOTIDE SEQUENCE</scope>
    <source>
        <strain evidence="3">20220413_1</strain>
    </source>
</reference>
<feature type="domain" description="Pilus assembly protein E-set like" evidence="2">
    <location>
        <begin position="268"/>
        <end position="331"/>
    </location>
</feature>
<proteinExistence type="predicted"/>
<evidence type="ECO:0000256" key="1">
    <source>
        <dbReference type="SAM" id="SignalP"/>
    </source>
</evidence>
<dbReference type="InterPro" id="IPR032636">
    <property type="entry name" value="Pilus_assem_E-set-like_dom"/>
</dbReference>
<dbReference type="EMBL" id="CP117988">
    <property type="protein sequence ID" value="WDG07102.1"/>
    <property type="molecule type" value="Genomic_DNA"/>
</dbReference>
<sequence>MNRAKSLLSVWACLIMSPSYAIMGPSDFSDFFETKEKQVEVTLSSELGSGTVMAIVSYEKFILINSTSNINALSDYLKNSNLKQWAVDEIIEQLLDGVAAFENCEGEISDCIPEDIPNKAEFVFDYYSNKLRIYVSSSMVDDRAQNVEFYSGSRVDNAIINDSSFYLQYSDDSGAFTWSNITVAGLPYGYLKADTQYSSSTNQFDVYEAAYNVDFADKRLIFGHKDFSSSIDFNSTDLLFSEMNLTGQFVQFGSSTNLLKNKSEGIQRVNFFAPQSGQLELFQGERLVLTKGVQEGEQSVPYSELPGGAYNLRIVLRRGERLLLNEERFIVNVASYKLATGNYDYKLGVHWLPSLDNNDELSQSEQLFGYGAVTYRFDESTLLSLAAGSNGNDVYGQFGLAKVFDGQKRVDYVSSYFANGDMYQQISVGVEGMGLAAKYISNEQESNALSTRLYGQDDRLEYSANWSRSLLGGSGTLGYTHSEYQESDSKSDSLSFSWSRNAFGGQLSLSGTYSKYGDSDSFNTLLSWSTQLEGNYQSTLSSAFDQNGLISVRNQLSRNFESENWSGNGALAAIVDQAGAKGDMSILGSGHTDEFNFSGYGYGSTEGDYSLSGTISGSQIMSGNTQMLTRKRSETYVFIAPAWGTDDNSGEVSYSVVKNSRIWLNDHVSAEKPALIELPNYSEVEIRLDAEYESLEVQNDFEKTMAMPGSLYVIENKVTKLKTQTLVMSDMFGEPISNASCIGKGCRSIDPVSEDGVFRVSYLEEQPFKIVSSQRLCVSDQAALGQDYVQSYCLPGLDESVQEALAGPKLSQSQQQAVESDVKAGFVYVGKFHSAPEVDKILMRLKEVNLVSHNIKVGEVLYVYVRNDVEYSLAQRQILESLEAYAIEDKYKQDNHTV</sequence>
<feature type="chain" id="PRO_5042901485" evidence="1">
    <location>
        <begin position="22"/>
        <end position="898"/>
    </location>
</feature>
<feature type="signal peptide" evidence="1">
    <location>
        <begin position="1"/>
        <end position="21"/>
    </location>
</feature>
<dbReference type="AlphaFoldDB" id="A0AAQ2Y0V2"/>